<evidence type="ECO:0008006" key="3">
    <source>
        <dbReference type="Google" id="ProtNLM"/>
    </source>
</evidence>
<protein>
    <recommendedName>
        <fullName evidence="3">Ada DNA repair metal-binding domain-containing protein</fullName>
    </recommendedName>
</protein>
<reference evidence="1 2" key="1">
    <citation type="submission" date="2020-05" db="EMBL/GenBank/DDBJ databases">
        <title>Azospirillum oleiclasticum sp. nov, a nitrogen-fixing and heavy crude oil-emulsifying bacterium isolated from the crude oil of Yumen Oilfield.</title>
        <authorList>
            <person name="Wu D."/>
            <person name="Cai M."/>
            <person name="Zhang X."/>
        </authorList>
    </citation>
    <scope>NUCLEOTIDE SEQUENCE [LARGE SCALE GENOMIC DNA]</scope>
    <source>
        <strain evidence="1 2">ROY-1-1-2</strain>
    </source>
</reference>
<proteinExistence type="predicted"/>
<evidence type="ECO:0000313" key="1">
    <source>
        <dbReference type="EMBL" id="NYZ20483.1"/>
    </source>
</evidence>
<name>A0ABX2TBD8_9PROT</name>
<accession>A0ABX2TBD8</accession>
<keyword evidence="2" id="KW-1185">Reference proteome</keyword>
<dbReference type="RefSeq" id="WP_180282260.1">
    <property type="nucleotide sequence ID" value="NZ_JABFDB010000008.1"/>
</dbReference>
<dbReference type="EMBL" id="JABFDB010000008">
    <property type="protein sequence ID" value="NYZ20483.1"/>
    <property type="molecule type" value="Genomic_DNA"/>
</dbReference>
<gene>
    <name evidence="1" type="ORF">HND93_12235</name>
</gene>
<dbReference type="Proteomes" id="UP000584642">
    <property type="component" value="Unassembled WGS sequence"/>
</dbReference>
<sequence length="213" mass="22512">MIRQNRVTPFGTIVADAARGTLLGNRGILHDAEGSIRRAWAGKAWICCALAFKGRRIPLAGPGHYTALFFLDEATALAAGHRPCAECRRAAFTAFRDAWARGTGWPADAAPPRATEIDARLHAERVRSPGRVKLVHRAAPGGLPDGTMVVTDDEPALPLLVWSGALHPWSPAGYGEPRPLLAAQDVNVLTPPSTVAALSAGYTVSGPEKTSGL</sequence>
<comment type="caution">
    <text evidence="1">The sequence shown here is derived from an EMBL/GenBank/DDBJ whole genome shotgun (WGS) entry which is preliminary data.</text>
</comment>
<organism evidence="1 2">
    <name type="scientific">Azospirillum oleiclasticum</name>
    <dbReference type="NCBI Taxonomy" id="2735135"/>
    <lineage>
        <taxon>Bacteria</taxon>
        <taxon>Pseudomonadati</taxon>
        <taxon>Pseudomonadota</taxon>
        <taxon>Alphaproteobacteria</taxon>
        <taxon>Rhodospirillales</taxon>
        <taxon>Azospirillaceae</taxon>
        <taxon>Azospirillum</taxon>
    </lineage>
</organism>
<evidence type="ECO:0000313" key="2">
    <source>
        <dbReference type="Proteomes" id="UP000584642"/>
    </source>
</evidence>